<sequence>MQTPPPFLQSVSPESMESASQVPERENFSEWECRWRCAPFPSVCSFGNSSETACPFLVTASTGSALRASRASWNAVRDRIPQTSTKTCTCPSACIVFPGRGRCRLARWRIMRRFACLTATFGFGILTLFHILVPSPSQAQPWCKYDLSLTPKETKERNCGFVCPNPWGAEDPHECGEPHPCCCAPVCDKQEATKHAFIGINWSDKYSKLKMSRERMFGILKRNGFSHIKLFSPDGLASIQRVYGSDVHVYVALPNRMLTHLASNEAYALRVIQRQIQPFAHLIRLLIVGNEPLICIKTAEWATKQECGSLNIPAKLLPAMRNVKKSLRQVGLERMPVTTAFNGGILEMSKNPWTPCVADFRDVVKPILRNVWAFLEEQTPPAPFMVNIYSWFAAMAGHITPDISVGVPSASGHVPFDGAYQYYFNFDMQVEMQRVAMCKNNVTHLDLWIGETGWPSADSPRATLTNAYYYFKHVVMRAQGMTLHNATEDTIRTRGLAYPIFLFEAFDEMFKFEIEHGNKFENNFGLFYENGLPKWGTPDGLLALPIPNGTNATESESQKNSAQPRVSARRLDDDF</sequence>
<organism evidence="6 7">
    <name type="scientific">Toxoplasma gondii GAB2-2007-GAL-DOM2</name>
    <dbReference type="NCBI Taxonomy" id="1130820"/>
    <lineage>
        <taxon>Eukaryota</taxon>
        <taxon>Sar</taxon>
        <taxon>Alveolata</taxon>
        <taxon>Apicomplexa</taxon>
        <taxon>Conoidasida</taxon>
        <taxon>Coccidia</taxon>
        <taxon>Eucoccidiorida</taxon>
        <taxon>Eimeriorina</taxon>
        <taxon>Sarcocystidae</taxon>
        <taxon>Toxoplasma</taxon>
    </lineage>
</organism>
<reference evidence="6 7" key="1">
    <citation type="submission" date="2014-02" db="EMBL/GenBank/DDBJ databases">
        <authorList>
            <person name="Sibley D."/>
            <person name="Venepally P."/>
            <person name="Karamycheva S."/>
            <person name="Hadjithomas M."/>
            <person name="Khan A."/>
            <person name="Brunk B."/>
            <person name="Roos D."/>
            <person name="Caler E."/>
            <person name="Lorenzi H."/>
        </authorList>
    </citation>
    <scope>NUCLEOTIDE SEQUENCE [LARGE SCALE GENOMIC DNA]</scope>
    <source>
        <strain evidence="6 7">GAB2-2007-GAL-DOM2</strain>
    </source>
</reference>
<protein>
    <submittedName>
        <fullName evidence="6">Glycosyl hydrolases family 17 protein</fullName>
        <ecNumber evidence="6">3.2.1.39</ecNumber>
    </submittedName>
</protein>
<comment type="similarity">
    <text evidence="1 3">Belongs to the glycosyl hydrolase 17 family.</text>
</comment>
<feature type="compositionally biased region" description="Polar residues" evidence="4">
    <location>
        <begin position="548"/>
        <end position="564"/>
    </location>
</feature>
<keyword evidence="5" id="KW-0812">Transmembrane</keyword>
<evidence type="ECO:0000313" key="6">
    <source>
        <dbReference type="EMBL" id="KFG43606.1"/>
    </source>
</evidence>
<keyword evidence="5" id="KW-0472">Membrane</keyword>
<dbReference type="InterPro" id="IPR000490">
    <property type="entry name" value="Glyco_hydro_17"/>
</dbReference>
<evidence type="ECO:0000256" key="1">
    <source>
        <dbReference type="ARBA" id="ARBA00008773"/>
    </source>
</evidence>
<dbReference type="Proteomes" id="UP000028837">
    <property type="component" value="Unassembled WGS sequence"/>
</dbReference>
<dbReference type="GO" id="GO:0005975">
    <property type="term" value="P:carbohydrate metabolic process"/>
    <property type="evidence" value="ECO:0007669"/>
    <property type="project" value="InterPro"/>
</dbReference>
<dbReference type="PANTHER" id="PTHR32227">
    <property type="entry name" value="GLUCAN ENDO-1,3-BETA-GLUCOSIDASE BG1-RELATED-RELATED"/>
    <property type="match status" value="1"/>
</dbReference>
<feature type="region of interest" description="Disordered" evidence="4">
    <location>
        <begin position="1"/>
        <end position="21"/>
    </location>
</feature>
<feature type="transmembrane region" description="Helical" evidence="5">
    <location>
        <begin position="114"/>
        <end position="133"/>
    </location>
</feature>
<dbReference type="Gene3D" id="3.20.20.80">
    <property type="entry name" value="Glycosidases"/>
    <property type="match status" value="1"/>
</dbReference>
<dbReference type="AlphaFoldDB" id="A0A086KGT8"/>
<feature type="region of interest" description="Disordered" evidence="4">
    <location>
        <begin position="546"/>
        <end position="575"/>
    </location>
</feature>
<keyword evidence="5" id="KW-1133">Transmembrane helix</keyword>
<dbReference type="Pfam" id="PF00332">
    <property type="entry name" value="Glyco_hydro_17"/>
    <property type="match status" value="1"/>
</dbReference>
<dbReference type="EMBL" id="AHZU02000503">
    <property type="protein sequence ID" value="KFG43606.1"/>
    <property type="molecule type" value="Genomic_DNA"/>
</dbReference>
<comment type="caution">
    <text evidence="6">The sequence shown here is derived from an EMBL/GenBank/DDBJ whole genome shotgun (WGS) entry which is preliminary data.</text>
</comment>
<evidence type="ECO:0000256" key="5">
    <source>
        <dbReference type="SAM" id="Phobius"/>
    </source>
</evidence>
<name>A0A086KGT8_TOXGO</name>
<dbReference type="GO" id="GO:0042973">
    <property type="term" value="F:glucan endo-1,3-beta-D-glucosidase activity"/>
    <property type="evidence" value="ECO:0007669"/>
    <property type="project" value="UniProtKB-EC"/>
</dbReference>
<evidence type="ECO:0000256" key="4">
    <source>
        <dbReference type="SAM" id="MobiDB-lite"/>
    </source>
</evidence>
<feature type="compositionally biased region" description="Polar residues" evidence="4">
    <location>
        <begin position="8"/>
        <end position="21"/>
    </location>
</feature>
<keyword evidence="6" id="KW-0326">Glycosidase</keyword>
<keyword evidence="2 6" id="KW-0378">Hydrolase</keyword>
<dbReference type="InterPro" id="IPR044965">
    <property type="entry name" value="Glyco_hydro_17_plant"/>
</dbReference>
<proteinExistence type="inferred from homology"/>
<accession>A0A086KGT8</accession>
<dbReference type="VEuPathDB" id="ToxoDB:TGDOM2_270850"/>
<evidence type="ECO:0000313" key="7">
    <source>
        <dbReference type="Proteomes" id="UP000028837"/>
    </source>
</evidence>
<gene>
    <name evidence="6" type="ORF">TGDOM2_270850</name>
</gene>
<evidence type="ECO:0000256" key="3">
    <source>
        <dbReference type="RuleBase" id="RU004335"/>
    </source>
</evidence>
<dbReference type="OrthoDB" id="408788at2759"/>
<dbReference type="SUPFAM" id="SSF51445">
    <property type="entry name" value="(Trans)glycosidases"/>
    <property type="match status" value="1"/>
</dbReference>
<evidence type="ECO:0000256" key="2">
    <source>
        <dbReference type="ARBA" id="ARBA00022801"/>
    </source>
</evidence>
<dbReference type="InterPro" id="IPR017853">
    <property type="entry name" value="GH"/>
</dbReference>
<dbReference type="EC" id="3.2.1.39" evidence="6"/>